<dbReference type="Proteomes" id="UP000188532">
    <property type="component" value="Unassembled WGS sequence"/>
</dbReference>
<organism evidence="2 3">
    <name type="scientific">Mycobacterium kansasii</name>
    <dbReference type="NCBI Taxonomy" id="1768"/>
    <lineage>
        <taxon>Bacteria</taxon>
        <taxon>Bacillati</taxon>
        <taxon>Actinomycetota</taxon>
        <taxon>Actinomycetes</taxon>
        <taxon>Mycobacteriales</taxon>
        <taxon>Mycobacteriaceae</taxon>
        <taxon>Mycobacterium</taxon>
    </lineage>
</organism>
<accession>A0A1V3WWD6</accession>
<comment type="caution">
    <text evidence="2">The sequence shown here is derived from an EMBL/GenBank/DDBJ whole genome shotgun (WGS) entry which is preliminary data.</text>
</comment>
<dbReference type="EMBL" id="MVBN01000006">
    <property type="protein sequence ID" value="OOK71244.1"/>
    <property type="molecule type" value="Genomic_DNA"/>
</dbReference>
<feature type="compositionally biased region" description="Basic residues" evidence="1">
    <location>
        <begin position="69"/>
        <end position="85"/>
    </location>
</feature>
<feature type="region of interest" description="Disordered" evidence="1">
    <location>
        <begin position="1"/>
        <end position="94"/>
    </location>
</feature>
<proteinExistence type="predicted"/>
<name>A0A1V3WWD6_MYCKA</name>
<evidence type="ECO:0000313" key="2">
    <source>
        <dbReference type="EMBL" id="OOK71244.1"/>
    </source>
</evidence>
<feature type="compositionally biased region" description="Basic residues" evidence="1">
    <location>
        <begin position="1"/>
        <end position="14"/>
    </location>
</feature>
<dbReference type="AlphaFoldDB" id="A0A1V3WWD6"/>
<feature type="compositionally biased region" description="Low complexity" evidence="1">
    <location>
        <begin position="43"/>
        <end position="57"/>
    </location>
</feature>
<protein>
    <submittedName>
        <fullName evidence="2">Uncharacterized protein</fullName>
    </submittedName>
</protein>
<evidence type="ECO:0000313" key="3">
    <source>
        <dbReference type="Proteomes" id="UP000188532"/>
    </source>
</evidence>
<sequence>MRHRDRNAGLRHHQLGIDDADRGTQMLDPADFSSDGVGGGATAQGSARSAGPPAASPDTARYWPTPSRSGRRAGGRWRRVRRRGRALGAPGRAGERREVLAGAVEIDLLQILL</sequence>
<evidence type="ECO:0000256" key="1">
    <source>
        <dbReference type="SAM" id="MobiDB-lite"/>
    </source>
</evidence>
<reference evidence="2 3" key="1">
    <citation type="submission" date="2017-02" db="EMBL/GenBank/DDBJ databases">
        <title>Complete genome sequences of Mycobacterium kansasii strains isolated from rhesus macaques.</title>
        <authorList>
            <person name="Panda A."/>
            <person name="Nagaraj S."/>
            <person name="Zhao X."/>
            <person name="Tettelin H."/>
            <person name="Detolla L.J."/>
        </authorList>
    </citation>
    <scope>NUCLEOTIDE SEQUENCE [LARGE SCALE GENOMIC DNA]</scope>
    <source>
        <strain evidence="2 3">11-3469</strain>
    </source>
</reference>
<gene>
    <name evidence="2" type="ORF">BZL29_5732</name>
</gene>